<evidence type="ECO:0000313" key="3">
    <source>
        <dbReference type="Proteomes" id="UP000694018"/>
    </source>
</evidence>
<dbReference type="GeneID" id="65563335"/>
<sequence length="196" mass="22746">MIHKGKKVETQNQSISDFHGFGESIRREIASKINIKTNLRVLDVGTGFGRNVKFLAKLIPLPREIWSIDADEDSIKRVKDELEREKIAEGIHFKHGLAENLPFEDNYFDYTISVMLLHHMSSIENGIKEMLRVTKNDGMVIIVDYTPEAHTLHFTTPHSKSDFFDHEKVVEIVRNLCNNYEIKDFKMWYLVTAVKV</sequence>
<evidence type="ECO:0000259" key="1">
    <source>
        <dbReference type="Pfam" id="PF08241"/>
    </source>
</evidence>
<dbReference type="RefSeq" id="WP_218265928.1">
    <property type="nucleotide sequence ID" value="NZ_CP077717.1"/>
</dbReference>
<dbReference type="GO" id="GO:0008757">
    <property type="term" value="F:S-adenosylmethionine-dependent methyltransferase activity"/>
    <property type="evidence" value="ECO:0007669"/>
    <property type="project" value="InterPro"/>
</dbReference>
<organism evidence="2 3">
    <name type="scientific">Saccharolobus shibatae (strain ATCC 51178 / DSM 5389 / JCM 8931 / NBRC 15437 / B12)</name>
    <name type="common">Sulfolobus shibatae</name>
    <dbReference type="NCBI Taxonomy" id="523848"/>
    <lineage>
        <taxon>Archaea</taxon>
        <taxon>Thermoproteota</taxon>
        <taxon>Thermoprotei</taxon>
        <taxon>Sulfolobales</taxon>
        <taxon>Sulfolobaceae</taxon>
        <taxon>Saccharolobus</taxon>
    </lineage>
</organism>
<reference evidence="2" key="1">
    <citation type="journal article" date="2021" name="Environ. Microbiol.">
        <title>New insights into the diversity and evolution of the archaeal mobilome from three complete genomes of Saccharolobus shibatae.</title>
        <authorList>
            <person name="Medvedeva S."/>
            <person name="Brandt D."/>
            <person name="Cvirkaite-Krupovic V."/>
            <person name="Liu Y."/>
            <person name="Severinov K."/>
            <person name="Ishino S."/>
            <person name="Ishino Y."/>
            <person name="Prangishvili D."/>
            <person name="Kalinowski J."/>
            <person name="Krupovic M."/>
        </authorList>
    </citation>
    <scope>NUCLEOTIDE SEQUENCE</scope>
    <source>
        <strain evidence="2">B12</strain>
    </source>
</reference>
<gene>
    <name evidence="2" type="ORF">J5U23_01820</name>
</gene>
<dbReference type="OrthoDB" id="147504at2157"/>
<dbReference type="CDD" id="cd02440">
    <property type="entry name" value="AdoMet_MTases"/>
    <property type="match status" value="1"/>
</dbReference>
<dbReference type="AlphaFoldDB" id="A0A8F5GTL9"/>
<dbReference type="PANTHER" id="PTHR43591:SF110">
    <property type="entry name" value="RHODANESE DOMAIN-CONTAINING PROTEIN"/>
    <property type="match status" value="1"/>
</dbReference>
<dbReference type="PANTHER" id="PTHR43591">
    <property type="entry name" value="METHYLTRANSFERASE"/>
    <property type="match status" value="1"/>
</dbReference>
<protein>
    <recommendedName>
        <fullName evidence="1">Methyltransferase type 11 domain-containing protein</fullName>
    </recommendedName>
</protein>
<evidence type="ECO:0000313" key="2">
    <source>
        <dbReference type="EMBL" id="QXJ28951.1"/>
    </source>
</evidence>
<dbReference type="Pfam" id="PF08241">
    <property type="entry name" value="Methyltransf_11"/>
    <property type="match status" value="1"/>
</dbReference>
<dbReference type="InterPro" id="IPR013216">
    <property type="entry name" value="Methyltransf_11"/>
</dbReference>
<dbReference type="EMBL" id="CP077717">
    <property type="protein sequence ID" value="QXJ28951.1"/>
    <property type="molecule type" value="Genomic_DNA"/>
</dbReference>
<name>A0A8F5GTL9_SACSH</name>
<dbReference type="KEGG" id="sshi:J5U23_01820"/>
<feature type="domain" description="Methyltransferase type 11" evidence="1">
    <location>
        <begin position="42"/>
        <end position="142"/>
    </location>
</feature>
<dbReference type="Proteomes" id="UP000694018">
    <property type="component" value="Chromosome"/>
</dbReference>
<accession>A0A8F5GTL9</accession>
<proteinExistence type="predicted"/>